<evidence type="ECO:0000313" key="2">
    <source>
        <dbReference type="EMBL" id="MBB5084675.1"/>
    </source>
</evidence>
<dbReference type="CDD" id="cd02199">
    <property type="entry name" value="YjgF_YER057c_UK114_like_1"/>
    <property type="match status" value="1"/>
</dbReference>
<keyword evidence="3" id="KW-1185">Reference proteome</keyword>
<feature type="domain" description="Endoribonuclease L-PSP/chorismate mutase-like" evidence="1">
    <location>
        <begin position="56"/>
        <end position="137"/>
    </location>
</feature>
<comment type="caution">
    <text evidence="2">The sequence shown here is derived from an EMBL/GenBank/DDBJ whole genome shotgun (WGS) entry which is preliminary data.</text>
</comment>
<dbReference type="Gene3D" id="3.30.1330.40">
    <property type="entry name" value="RutC-like"/>
    <property type="match status" value="1"/>
</dbReference>
<reference evidence="2 3" key="1">
    <citation type="submission" date="2020-08" db="EMBL/GenBank/DDBJ databases">
        <title>Genomic Encyclopedia of Type Strains, Phase IV (KMG-IV): sequencing the most valuable type-strain genomes for metagenomic binning, comparative biology and taxonomic classification.</title>
        <authorList>
            <person name="Goeker M."/>
        </authorList>
    </citation>
    <scope>NUCLEOTIDE SEQUENCE [LARGE SCALE GENOMIC DNA]</scope>
    <source>
        <strain evidence="2 3">DSM 45385</strain>
    </source>
</reference>
<sequence length="160" mass="16935">MGVEARIRELGLVLPAPLVPPDGLRLPFPSVRVRGNRAYLSGHGPLLPDWSVDGPAGRVGAEVSVEEGYAAARATGLHMVTSLRAALGDLDRVTAWLRVFGMVNVAPGFTRMPAVVNGFSDLIHQLWPEESAVHARSAVGVASLPFGIPVEIEAEVEIDG</sequence>
<protein>
    <submittedName>
        <fullName evidence="2">Enamine deaminase RidA (YjgF/YER057c/UK114 family)</fullName>
    </submittedName>
</protein>
<dbReference type="AlphaFoldDB" id="A0A7W8AEJ9"/>
<gene>
    <name evidence="2" type="ORF">HNR40_010186</name>
</gene>
<accession>A0A7W8AEJ9</accession>
<dbReference type="EMBL" id="JACHIN010000025">
    <property type="protein sequence ID" value="MBB5084675.1"/>
    <property type="molecule type" value="Genomic_DNA"/>
</dbReference>
<evidence type="ECO:0000259" key="1">
    <source>
        <dbReference type="Pfam" id="PF14588"/>
    </source>
</evidence>
<organism evidence="2 3">
    <name type="scientific">Nonomuraea endophytica</name>
    <dbReference type="NCBI Taxonomy" id="714136"/>
    <lineage>
        <taxon>Bacteria</taxon>
        <taxon>Bacillati</taxon>
        <taxon>Actinomycetota</taxon>
        <taxon>Actinomycetes</taxon>
        <taxon>Streptosporangiales</taxon>
        <taxon>Streptosporangiaceae</taxon>
        <taxon>Nonomuraea</taxon>
    </lineage>
</organism>
<evidence type="ECO:0000313" key="3">
    <source>
        <dbReference type="Proteomes" id="UP000568380"/>
    </source>
</evidence>
<dbReference type="InterPro" id="IPR013813">
    <property type="entry name" value="Endoribo_LPSP/chorism_mut-like"/>
</dbReference>
<dbReference type="PANTHER" id="PTHR43760">
    <property type="entry name" value="ENDORIBONUCLEASE-RELATED"/>
    <property type="match status" value="1"/>
</dbReference>
<dbReference type="Proteomes" id="UP000568380">
    <property type="component" value="Unassembled WGS sequence"/>
</dbReference>
<proteinExistence type="predicted"/>
<dbReference type="SUPFAM" id="SSF55298">
    <property type="entry name" value="YjgF-like"/>
    <property type="match status" value="1"/>
</dbReference>
<dbReference type="Pfam" id="PF14588">
    <property type="entry name" value="YjgF_endoribonc"/>
    <property type="match status" value="1"/>
</dbReference>
<dbReference type="PANTHER" id="PTHR43760:SF1">
    <property type="entry name" value="ENDORIBONUCLEASE L-PSP_CHORISMATE MUTASE-LIKE DOMAIN-CONTAINING PROTEIN"/>
    <property type="match status" value="1"/>
</dbReference>
<dbReference type="InterPro" id="IPR035959">
    <property type="entry name" value="RutC-like_sf"/>
</dbReference>
<dbReference type="RefSeq" id="WP_184975058.1">
    <property type="nucleotide sequence ID" value="NZ_JACHIN010000025.1"/>
</dbReference>
<name>A0A7W8AEJ9_9ACTN</name>